<dbReference type="CDD" id="cd22622">
    <property type="entry name" value="Kunitz_HAI2_2-like"/>
    <property type="match status" value="1"/>
</dbReference>
<dbReference type="GO" id="GO:0004867">
    <property type="term" value="F:serine-type endopeptidase inhibitor activity"/>
    <property type="evidence" value="ECO:0007669"/>
    <property type="project" value="UniProtKB-KW"/>
</dbReference>
<dbReference type="PROSITE" id="PS00280">
    <property type="entry name" value="BPTI_KUNITZ_1"/>
    <property type="match status" value="1"/>
</dbReference>
<keyword evidence="2" id="KW-0722">Serine protease inhibitor</keyword>
<dbReference type="PANTHER" id="PTHR47247:SF1">
    <property type="entry name" value="KUNITZ-TYPE PROTEASE INHIBITOR 2"/>
    <property type="match status" value="1"/>
</dbReference>
<name>K4IDE6_ABRGR</name>
<dbReference type="InterPro" id="IPR020901">
    <property type="entry name" value="Prtase_inh_Kunz-CS"/>
</dbReference>
<dbReference type="SUPFAM" id="SSF57362">
    <property type="entry name" value="BPTI-like"/>
    <property type="match status" value="2"/>
</dbReference>
<reference evidence="6" key="1">
    <citation type="journal article" date="2012" name="J. Mol. Evol.">
        <title>Structural and molecular diversification of the Anguimorpha lizard mandibular venom gland system in the arboreal species Abronia graminea.</title>
        <authorList>
            <person name="Koludarov I."/>
            <person name="Sunagar K."/>
            <person name="Undheim E.A."/>
            <person name="Jackson T.N."/>
            <person name="Ruder T."/>
            <person name="Whitehead D."/>
            <person name="Saucedo A.C."/>
            <person name="Mora G.R."/>
            <person name="Alagon A.C."/>
            <person name="King G."/>
            <person name="Antunes A."/>
            <person name="Fry B.G."/>
        </authorList>
    </citation>
    <scope>NUCLEOTIDE SEQUENCE</scope>
</reference>
<evidence type="ECO:0000256" key="2">
    <source>
        <dbReference type="ARBA" id="ARBA00022900"/>
    </source>
</evidence>
<keyword evidence="4" id="KW-1133">Transmembrane helix</keyword>
<dbReference type="PANTHER" id="PTHR47247">
    <property type="entry name" value="KUNITZ-TYPE PROTEASE INHIBITOR 2"/>
    <property type="match status" value="1"/>
</dbReference>
<keyword evidence="4" id="KW-0812">Transmembrane</keyword>
<dbReference type="PROSITE" id="PS50279">
    <property type="entry name" value="BPTI_KUNITZ_2"/>
    <property type="match status" value="1"/>
</dbReference>
<feature type="non-terminal residue" evidence="6">
    <location>
        <position position="1"/>
    </location>
</feature>
<feature type="non-terminal residue" evidence="6">
    <location>
        <position position="135"/>
    </location>
</feature>
<dbReference type="SMART" id="SM00131">
    <property type="entry name" value="KU"/>
    <property type="match status" value="1"/>
</dbReference>
<keyword evidence="4" id="KW-0472">Membrane</keyword>
<dbReference type="PRINTS" id="PR00759">
    <property type="entry name" value="BASICPTASE"/>
</dbReference>
<evidence type="ECO:0000256" key="1">
    <source>
        <dbReference type="ARBA" id="ARBA00022690"/>
    </source>
</evidence>
<evidence type="ECO:0000256" key="4">
    <source>
        <dbReference type="SAM" id="Phobius"/>
    </source>
</evidence>
<dbReference type="EMBL" id="JX459935">
    <property type="protein sequence ID" value="AFU63209.1"/>
    <property type="molecule type" value="mRNA"/>
</dbReference>
<dbReference type="Pfam" id="PF00014">
    <property type="entry name" value="Kunitz_BPTI"/>
    <property type="match status" value="2"/>
</dbReference>
<feature type="transmembrane region" description="Helical" evidence="4">
    <location>
        <begin position="112"/>
        <end position="133"/>
    </location>
</feature>
<dbReference type="InterPro" id="IPR002223">
    <property type="entry name" value="Kunitz_BPTI"/>
</dbReference>
<accession>K4IDE6</accession>
<feature type="domain" description="BPTI/Kunitz inhibitor" evidence="5">
    <location>
        <begin position="42"/>
        <end position="92"/>
    </location>
</feature>
<dbReference type="Gene3D" id="4.10.410.10">
    <property type="entry name" value="Pancreatic trypsin inhibitor Kunitz domain"/>
    <property type="match status" value="2"/>
</dbReference>
<sequence length="135" mass="14900">FGGCGGNANKFRTEAQCLQNCSTEGDEAPMETPGWLFMKEYCAEPQDVGPCRASFPRWYFDMESQTCKKFTYGGCGGNKNNYVFEEQCLKQCSGEIVEEPAEFHPHLFSDPLIHSTRAVVLAVLLAVMAAILLGS</sequence>
<proteinExistence type="evidence at transcript level"/>
<organism evidence="6">
    <name type="scientific">Abronia graminea</name>
    <name type="common">Terrestrial arboreal alligator lizard</name>
    <name type="synonym">Gerrhonotus gramineus</name>
    <dbReference type="NCBI Taxonomy" id="278977"/>
    <lineage>
        <taxon>Eukaryota</taxon>
        <taxon>Metazoa</taxon>
        <taxon>Chordata</taxon>
        <taxon>Craniata</taxon>
        <taxon>Vertebrata</taxon>
        <taxon>Euteleostomi</taxon>
        <taxon>Lepidosauria</taxon>
        <taxon>Squamata</taxon>
        <taxon>Bifurcata</taxon>
        <taxon>Unidentata</taxon>
        <taxon>Episquamata</taxon>
        <taxon>Toxicofera</taxon>
        <taxon>Anguimorpha</taxon>
        <taxon>Neoanguimorpha</taxon>
        <taxon>Anguioidea</taxon>
        <taxon>Anguidae</taxon>
        <taxon>Abronia</taxon>
    </lineage>
</organism>
<evidence type="ECO:0000313" key="6">
    <source>
        <dbReference type="EMBL" id="AFU63209.1"/>
    </source>
</evidence>
<dbReference type="InterPro" id="IPR036880">
    <property type="entry name" value="Kunitz_BPTI_sf"/>
</dbReference>
<keyword evidence="3" id="KW-1015">Disulfide bond</keyword>
<evidence type="ECO:0000259" key="5">
    <source>
        <dbReference type="PROSITE" id="PS50279"/>
    </source>
</evidence>
<dbReference type="FunFam" id="4.10.410.10:FF:000006">
    <property type="entry name" value="Serine peptidase inhibitor, Kunitz type 1"/>
    <property type="match status" value="1"/>
</dbReference>
<evidence type="ECO:0000256" key="3">
    <source>
        <dbReference type="ARBA" id="ARBA00023157"/>
    </source>
</evidence>
<protein>
    <submittedName>
        <fullName evidence="6">Kunitz-Abr-1</fullName>
    </submittedName>
</protein>
<dbReference type="AlphaFoldDB" id="K4IDE6"/>
<keyword evidence="1" id="KW-0646">Protease inhibitor</keyword>